<name>A6DRF0_9BACT</name>
<gene>
    <name evidence="1" type="ORF">LNTAR_15127</name>
</gene>
<dbReference type="RefSeq" id="WP_007280422.1">
    <property type="nucleotide sequence ID" value="NZ_ABCK01000024.1"/>
</dbReference>
<proteinExistence type="predicted"/>
<dbReference type="EMBL" id="ABCK01000024">
    <property type="protein sequence ID" value="EDM25760.1"/>
    <property type="molecule type" value="Genomic_DNA"/>
</dbReference>
<sequence length="513" mass="59127">MKYALDRRGQEISADDGVDGTNYTCPVCSERTAFQTNKFGTHYFKHWPGSNSEDCENYRGGQVYYSDRSKEVNRWLGLDKLLEDIPEDLLIDNGSIDETDEFLSWLDAVFPGKDVVDFAWEMKIEEFISQCLTTNQPDPELNVLNHTDLSFTEKSKLLWRLAHYLGIVHHYHLKGVEVPDKHRLVAEKFKTSAVLIKKAYTSKKYDQLIFEIKEEPLRLECAADISGEIQKICFPELMQTGCGNIDPVIKNRIINEGILLCKLEDESTYISRRHVEIGDEVLLLGNDSGRLENYIKNILREELSCLNIDGISPGWKIYQFQVPERYNELMPSWIRYKTLCLEGGLKIAGSKYLKGAVPNILLRTKITDLNKFTLKCDGDQIDFVSQELESGLIRIQSKLEWNEGQYLGCFSVDKKEIKFEVVNPPMVSIAYDEQSKGGWGFTKNMWPELRRQSIDTDVVHLRGPIQMGEFTKGSSNTSREQWFKLIRNKKESSKISNPRLRLVTNRKVFKEKS</sequence>
<comment type="caution">
    <text evidence="1">The sequence shown here is derived from an EMBL/GenBank/DDBJ whole genome shotgun (WGS) entry which is preliminary data.</text>
</comment>
<organism evidence="1 2">
    <name type="scientific">Lentisphaera araneosa HTCC2155</name>
    <dbReference type="NCBI Taxonomy" id="313628"/>
    <lineage>
        <taxon>Bacteria</taxon>
        <taxon>Pseudomonadati</taxon>
        <taxon>Lentisphaerota</taxon>
        <taxon>Lentisphaeria</taxon>
        <taxon>Lentisphaerales</taxon>
        <taxon>Lentisphaeraceae</taxon>
        <taxon>Lentisphaera</taxon>
    </lineage>
</organism>
<evidence type="ECO:0000313" key="1">
    <source>
        <dbReference type="EMBL" id="EDM25760.1"/>
    </source>
</evidence>
<dbReference type="OrthoDB" id="3784230at2"/>
<dbReference type="Proteomes" id="UP000004947">
    <property type="component" value="Unassembled WGS sequence"/>
</dbReference>
<accession>A6DRF0</accession>
<dbReference type="AlphaFoldDB" id="A6DRF0"/>
<evidence type="ECO:0000313" key="2">
    <source>
        <dbReference type="Proteomes" id="UP000004947"/>
    </source>
</evidence>
<protein>
    <submittedName>
        <fullName evidence="1">Uncharacterized protein</fullName>
    </submittedName>
</protein>
<reference evidence="1 2" key="1">
    <citation type="journal article" date="2010" name="J. Bacteriol.">
        <title>Genome sequence of Lentisphaera araneosa HTCC2155T, the type species of the order Lentisphaerales in the phylum Lentisphaerae.</title>
        <authorList>
            <person name="Thrash J.C."/>
            <person name="Cho J.C."/>
            <person name="Vergin K.L."/>
            <person name="Morris R.M."/>
            <person name="Giovannoni S.J."/>
        </authorList>
    </citation>
    <scope>NUCLEOTIDE SEQUENCE [LARGE SCALE GENOMIC DNA]</scope>
    <source>
        <strain evidence="1 2">HTCC2155</strain>
    </source>
</reference>
<keyword evidence="2" id="KW-1185">Reference proteome</keyword>
<dbReference type="STRING" id="313628.LNTAR_15127"/>